<keyword evidence="2" id="KW-0472">Membrane</keyword>
<feature type="region of interest" description="Disordered" evidence="1">
    <location>
        <begin position="588"/>
        <end position="608"/>
    </location>
</feature>
<feature type="region of interest" description="Disordered" evidence="1">
    <location>
        <begin position="57"/>
        <end position="83"/>
    </location>
</feature>
<dbReference type="GeneID" id="34623589"/>
<dbReference type="OrthoDB" id="10684922at2759"/>
<evidence type="ECO:0000256" key="1">
    <source>
        <dbReference type="SAM" id="MobiDB-lite"/>
    </source>
</evidence>
<reference evidence="4" key="1">
    <citation type="submission" date="2025-08" db="UniProtKB">
        <authorList>
            <consortium name="RefSeq"/>
        </authorList>
    </citation>
    <scope>IDENTIFICATION</scope>
</reference>
<dbReference type="RefSeq" id="XP_022588362.2">
    <property type="nucleotide sequence ID" value="XM_022736707.2"/>
</dbReference>
<gene>
    <name evidence="4" type="primary">LOC34623589</name>
</gene>
<evidence type="ECO:0000313" key="3">
    <source>
        <dbReference type="Proteomes" id="UP000515125"/>
    </source>
</evidence>
<dbReference type="AlphaFoldDB" id="A0A6P5WCT0"/>
<feature type="compositionally biased region" description="Basic and acidic residues" evidence="1">
    <location>
        <begin position="305"/>
        <end position="322"/>
    </location>
</feature>
<keyword evidence="2" id="KW-0812">Transmembrane</keyword>
<name>A0A6P5WCT0_9EIME</name>
<organism evidence="3 4">
    <name type="scientific">Cyclospora cayetanensis</name>
    <dbReference type="NCBI Taxonomy" id="88456"/>
    <lineage>
        <taxon>Eukaryota</taxon>
        <taxon>Sar</taxon>
        <taxon>Alveolata</taxon>
        <taxon>Apicomplexa</taxon>
        <taxon>Conoidasida</taxon>
        <taxon>Coccidia</taxon>
        <taxon>Eucoccidiorida</taxon>
        <taxon>Eimeriorina</taxon>
        <taxon>Eimeriidae</taxon>
        <taxon>Cyclospora</taxon>
    </lineage>
</organism>
<accession>A0A6P5WCT0</accession>
<feature type="transmembrane region" description="Helical" evidence="2">
    <location>
        <begin position="1204"/>
        <end position="1222"/>
    </location>
</feature>
<evidence type="ECO:0000256" key="2">
    <source>
        <dbReference type="SAM" id="Phobius"/>
    </source>
</evidence>
<protein>
    <submittedName>
        <fullName evidence="4">Uncharacterized protein LOC34623589</fullName>
    </submittedName>
</protein>
<evidence type="ECO:0000313" key="4">
    <source>
        <dbReference type="RefSeq" id="XP_022588362.2"/>
    </source>
</evidence>
<dbReference type="Proteomes" id="UP000515125">
    <property type="component" value="Unplaced"/>
</dbReference>
<proteinExistence type="predicted"/>
<sequence>MRDGGQEATVVAMQLLFREIPRKLKAQRANVTHTDYVQGVVGRPIAAACVADCLPNPPRETDHHQRRISQSRHPVGSSASSAGLLSVSGHTATKLASSGTSETHATKDTGILYGKSTGAGLNSQQAAPYGTSTGGYSSWSSSVNTSLNPPTLFPQLLSTHQDGSKTGGTGIYPGHSPSLQPMQTGGSCSATLHAGPSRAWGLNPTVSTVASLLSDSQNALPPGDADSGFLSKHSVSHWSGSAGLATHSLTKTAKLNSLAESQGFLTTSTRNGPFSASSNINTRLLPCVPPLTVKRTAHAAPQPEPVRESRPESSEGSSRLRELSSSTLKLSSLGESVDMCRHYPSPALRAPTSTFLTQIRKGVPHVQRSLGSPLASSCLTESASSMNLHRQSEMYLTQLKDSRDGASSSTFALPTTYTPAERLLLLSSKRHHLQPNAALAAPSAACTGAQEAFHSPAADWAADQDDHANMENKQQNFPRFTGSSVEFSGSLPAPGPRTERVRGFVEFLRELYMDQDQIPASSVVECLATLASYAQGLPAPQGSSLPWCCVADREIAPGEKDLICLKDRVVVRLLNTLMRSAVLSTTQLSATNSSSRREAGDPTGGGLGASVGSDPLVVVLSSCPSGWVRVSLQPSSECSESAEGGTPSLIPLAACSSAALLVSAIETLSRHHHMRMSAAPAAKSNSHRSVHLCYSSLLRWLWDEVRARRREALPFDVSTSLIACEACSSSICSDAECAAVLPNPGSLSEWLRNCNFDLALLLLLALASRPVRPALTVQLLEQTSAHLGKCSAVGVAAWLRASAVMGVSSLENPAIFGRVLNAVADLLPEIPLGTVLADVLWAMTLCRIPSRDIFLQAASGIGRNMHMFELDDLCLIACCYALQSKGFGGVSADSRGWSYGGYPLPSEFLRRPTGLKAYCLLGAVKIADTGPTPTLGSTNYTLETTQREASGRRFEENREHKARCPIKGTWTPEELICAIVDTCQGSYTHIGPQYSRVLDFTRKIMGITAGNSATAAPYLQGDRSRGFLGSAAGSSSDGEPSNRAEVFHDPASDRFGSVGTDRLPSDDAGVAAVHPTDEVSRLASSALRASMAGAAAVRASPEIAEKSLQTEFSDNFRAIAGEEQASTRECGAVHQEPGSDTPPSSQEIGPMWGDQYVPAPARLCALHNFGADVHAKGPPGRRKLCGVFASFCHTLAFWEGCVSFTVRAFFGYLFIVFALYVFSLS</sequence>
<keyword evidence="2" id="KW-1133">Transmembrane helix</keyword>
<keyword evidence="3" id="KW-1185">Reference proteome</keyword>
<feature type="region of interest" description="Disordered" evidence="1">
    <location>
        <begin position="295"/>
        <end position="326"/>
    </location>
</feature>